<dbReference type="RefSeq" id="WP_092282625.1">
    <property type="nucleotide sequence ID" value="NZ_FOXR01000028.1"/>
</dbReference>
<name>A0A1I5XMP9_9FIRM</name>
<gene>
    <name evidence="2" type="ORF">SAMN05444406_12828</name>
</gene>
<dbReference type="PANTHER" id="PTHR40061">
    <property type="entry name" value="SPORULATION PROTEIN YLMC-RELATED"/>
    <property type="match status" value="1"/>
</dbReference>
<dbReference type="Gene3D" id="2.30.30.240">
    <property type="entry name" value="PRC-barrel domain"/>
    <property type="match status" value="1"/>
</dbReference>
<feature type="domain" description="PRC-barrel" evidence="1">
    <location>
        <begin position="4"/>
        <end position="79"/>
    </location>
</feature>
<evidence type="ECO:0000313" key="2">
    <source>
        <dbReference type="EMBL" id="SFQ33209.1"/>
    </source>
</evidence>
<dbReference type="AlphaFoldDB" id="A0A1I5XMP9"/>
<dbReference type="EMBL" id="FOXR01000028">
    <property type="protein sequence ID" value="SFQ33209.1"/>
    <property type="molecule type" value="Genomic_DNA"/>
</dbReference>
<keyword evidence="3" id="KW-1185">Reference proteome</keyword>
<dbReference type="NCBIfam" id="TIGR02888">
    <property type="entry name" value="spore_YlmC_YmxH"/>
    <property type="match status" value="1"/>
</dbReference>
<evidence type="ECO:0000313" key="3">
    <source>
        <dbReference type="Proteomes" id="UP000198577"/>
    </source>
</evidence>
<evidence type="ECO:0000259" key="1">
    <source>
        <dbReference type="Pfam" id="PF05239"/>
    </source>
</evidence>
<dbReference type="OrthoDB" id="6024937at2"/>
<proteinExistence type="predicted"/>
<dbReference type="PANTHER" id="PTHR40061:SF1">
    <property type="entry name" value="SPORULATION PROTEIN YLMC-RELATED"/>
    <property type="match status" value="1"/>
</dbReference>
<dbReference type="Proteomes" id="UP000198577">
    <property type="component" value="Unassembled WGS sequence"/>
</dbReference>
<dbReference type="Pfam" id="PF05239">
    <property type="entry name" value="PRC"/>
    <property type="match status" value="1"/>
</dbReference>
<dbReference type="SUPFAM" id="SSF50346">
    <property type="entry name" value="PRC-barrel domain"/>
    <property type="match status" value="1"/>
</dbReference>
<dbReference type="STRING" id="937334.SAMN05444406_12828"/>
<reference evidence="2 3" key="1">
    <citation type="submission" date="2016-10" db="EMBL/GenBank/DDBJ databases">
        <authorList>
            <person name="de Groot N.N."/>
        </authorList>
    </citation>
    <scope>NUCLEOTIDE SEQUENCE [LARGE SCALE GENOMIC DNA]</scope>
    <source>
        <strain evidence="2 3">DSM 20678</strain>
    </source>
</reference>
<organism evidence="2 3">
    <name type="scientific">Caldicoprobacter faecalis</name>
    <dbReference type="NCBI Taxonomy" id="937334"/>
    <lineage>
        <taxon>Bacteria</taxon>
        <taxon>Bacillati</taxon>
        <taxon>Bacillota</taxon>
        <taxon>Clostridia</taxon>
        <taxon>Caldicoprobacterales</taxon>
        <taxon>Caldicoprobacteraceae</taxon>
        <taxon>Caldicoprobacter</taxon>
    </lineage>
</organism>
<sequence length="83" mass="9366">MEKTSDFRQKEVINIRDGKRLGVIVDMEFDLQSGRITAIVVPGPSRWMGFLKGDQDLVIPWENIKKIGDDVILVDVDPAAIKK</sequence>
<dbReference type="InterPro" id="IPR014238">
    <property type="entry name" value="Spore_YlmC/YmxH"/>
</dbReference>
<accession>A0A1I5XMP9</accession>
<protein>
    <submittedName>
        <fullName evidence="2">Sporulation protein, YlmC/YmxH family</fullName>
    </submittedName>
</protein>
<dbReference type="InterPro" id="IPR011033">
    <property type="entry name" value="PRC_barrel-like_sf"/>
</dbReference>
<dbReference type="InterPro" id="IPR027275">
    <property type="entry name" value="PRC-brl_dom"/>
</dbReference>